<dbReference type="AlphaFoldDB" id="A0A4Y2E6W8"/>
<sequence>MKIESIELNGIFILTYFTYRVLQDEANTSAINPIIFRERQVTQLVHRRRRNSIFDLVIGRVSELTPNSVVGANAKRSHSPLWNYSEKPPHSLAFT</sequence>
<comment type="caution">
    <text evidence="1">The sequence shown here is derived from an EMBL/GenBank/DDBJ whole genome shotgun (WGS) entry which is preliminary data.</text>
</comment>
<organism evidence="1 2">
    <name type="scientific">Araneus ventricosus</name>
    <name type="common">Orbweaver spider</name>
    <name type="synonym">Epeira ventricosa</name>
    <dbReference type="NCBI Taxonomy" id="182803"/>
    <lineage>
        <taxon>Eukaryota</taxon>
        <taxon>Metazoa</taxon>
        <taxon>Ecdysozoa</taxon>
        <taxon>Arthropoda</taxon>
        <taxon>Chelicerata</taxon>
        <taxon>Arachnida</taxon>
        <taxon>Araneae</taxon>
        <taxon>Araneomorphae</taxon>
        <taxon>Entelegynae</taxon>
        <taxon>Araneoidea</taxon>
        <taxon>Araneidae</taxon>
        <taxon>Araneus</taxon>
    </lineage>
</organism>
<reference evidence="1 2" key="1">
    <citation type="journal article" date="2019" name="Sci. Rep.">
        <title>Orb-weaving spider Araneus ventricosus genome elucidates the spidroin gene catalogue.</title>
        <authorList>
            <person name="Kono N."/>
            <person name="Nakamura H."/>
            <person name="Ohtoshi R."/>
            <person name="Moran D.A.P."/>
            <person name="Shinohara A."/>
            <person name="Yoshida Y."/>
            <person name="Fujiwara M."/>
            <person name="Mori M."/>
            <person name="Tomita M."/>
            <person name="Arakawa K."/>
        </authorList>
    </citation>
    <scope>NUCLEOTIDE SEQUENCE [LARGE SCALE GENOMIC DNA]</scope>
</reference>
<accession>A0A4Y2E6W8</accession>
<dbReference type="Proteomes" id="UP000499080">
    <property type="component" value="Unassembled WGS sequence"/>
</dbReference>
<name>A0A4Y2E6W8_ARAVE</name>
<protein>
    <submittedName>
        <fullName evidence="1">Uncharacterized protein</fullName>
    </submittedName>
</protein>
<evidence type="ECO:0000313" key="2">
    <source>
        <dbReference type="Proteomes" id="UP000499080"/>
    </source>
</evidence>
<dbReference type="EMBL" id="BGPR01169006">
    <property type="protein sequence ID" value="GBM24076.1"/>
    <property type="molecule type" value="Genomic_DNA"/>
</dbReference>
<gene>
    <name evidence="1" type="ORF">AVEN_8834_1</name>
</gene>
<proteinExistence type="predicted"/>
<keyword evidence="2" id="KW-1185">Reference proteome</keyword>
<evidence type="ECO:0000313" key="1">
    <source>
        <dbReference type="EMBL" id="GBM24076.1"/>
    </source>
</evidence>